<evidence type="ECO:0000256" key="3">
    <source>
        <dbReference type="ARBA" id="ARBA00022525"/>
    </source>
</evidence>
<reference evidence="9" key="1">
    <citation type="submission" date="2022-03" db="EMBL/GenBank/DDBJ databases">
        <authorList>
            <person name="Martin C."/>
        </authorList>
    </citation>
    <scope>NUCLEOTIDE SEQUENCE</scope>
</reference>
<evidence type="ECO:0000256" key="1">
    <source>
        <dbReference type="ARBA" id="ARBA00004613"/>
    </source>
</evidence>
<keyword evidence="6" id="KW-0732">Signal</keyword>
<dbReference type="GO" id="GO:0045087">
    <property type="term" value="P:innate immune response"/>
    <property type="evidence" value="ECO:0007669"/>
    <property type="project" value="UniProtKB-KW"/>
</dbReference>
<dbReference type="PANTHER" id="PTHR45828">
    <property type="entry name" value="CYTOCHROME B561/FERRIC REDUCTASE TRANSMEMBRANE"/>
    <property type="match status" value="1"/>
</dbReference>
<dbReference type="OrthoDB" id="2419613at2759"/>
<dbReference type="GO" id="GO:0016020">
    <property type="term" value="C:membrane"/>
    <property type="evidence" value="ECO:0007669"/>
    <property type="project" value="TreeGrafter"/>
</dbReference>
<dbReference type="PROSITE" id="PS51019">
    <property type="entry name" value="REELIN"/>
    <property type="match status" value="1"/>
</dbReference>
<evidence type="ECO:0000313" key="9">
    <source>
        <dbReference type="EMBL" id="CAH1796573.1"/>
    </source>
</evidence>
<keyword evidence="8" id="KW-0044">Antibiotic</keyword>
<dbReference type="InterPro" id="IPR051237">
    <property type="entry name" value="Ferric-chelate_Red/DefProt"/>
</dbReference>
<organism evidence="9 10">
    <name type="scientific">Owenia fusiformis</name>
    <name type="common">Polychaete worm</name>
    <dbReference type="NCBI Taxonomy" id="6347"/>
    <lineage>
        <taxon>Eukaryota</taxon>
        <taxon>Metazoa</taxon>
        <taxon>Spiralia</taxon>
        <taxon>Lophotrochozoa</taxon>
        <taxon>Annelida</taxon>
        <taxon>Polychaeta</taxon>
        <taxon>Sedentaria</taxon>
        <taxon>Canalipalpata</taxon>
        <taxon>Sabellida</taxon>
        <taxon>Oweniida</taxon>
        <taxon>Oweniidae</taxon>
        <taxon>Owenia</taxon>
    </lineage>
</organism>
<evidence type="ECO:0000256" key="7">
    <source>
        <dbReference type="ARBA" id="ARBA00022859"/>
    </source>
</evidence>
<dbReference type="AlphaFoldDB" id="A0A8J1TVB2"/>
<dbReference type="InterPro" id="IPR002861">
    <property type="entry name" value="Reeler_dom"/>
</dbReference>
<dbReference type="Proteomes" id="UP000749559">
    <property type="component" value="Unassembled WGS sequence"/>
</dbReference>
<keyword evidence="7" id="KW-0391">Immunity</keyword>
<dbReference type="GO" id="GO:0005576">
    <property type="term" value="C:extracellular region"/>
    <property type="evidence" value="ECO:0007669"/>
    <property type="project" value="UniProtKB-SubCell"/>
</dbReference>
<dbReference type="InterPro" id="IPR042307">
    <property type="entry name" value="Reeler_sf"/>
</dbReference>
<comment type="subcellular location">
    <subcellularLocation>
        <location evidence="1">Secreted</location>
    </subcellularLocation>
</comment>
<keyword evidence="10" id="KW-1185">Reference proteome</keyword>
<dbReference type="PANTHER" id="PTHR45828:SF9">
    <property type="entry name" value="CELL WALL INTEGRITY AND STRESS RESPONSE COMPONENT 4-LIKE-RELATED"/>
    <property type="match status" value="1"/>
</dbReference>
<protein>
    <submittedName>
        <fullName evidence="9">Uncharacterized protein</fullName>
    </submittedName>
</protein>
<comment type="similarity">
    <text evidence="2">Belongs to the insect defense protein family.</text>
</comment>
<evidence type="ECO:0000256" key="5">
    <source>
        <dbReference type="ARBA" id="ARBA00022588"/>
    </source>
</evidence>
<keyword evidence="5" id="KW-0399">Innate immunity</keyword>
<evidence type="ECO:0000256" key="2">
    <source>
        <dbReference type="ARBA" id="ARBA00008501"/>
    </source>
</evidence>
<dbReference type="Gene3D" id="2.60.40.4060">
    <property type="entry name" value="Reeler domain"/>
    <property type="match status" value="1"/>
</dbReference>
<comment type="caution">
    <text evidence="9">The sequence shown here is derived from an EMBL/GenBank/DDBJ whole genome shotgun (WGS) entry which is preliminary data.</text>
</comment>
<sequence length="123" mass="13489">MDCLSKPKSAVSHSAKAHYVEKQFNWTAPAGLKDNVRFRATIVHKKEVFWENVFSIMMTYDVSEEITSNTSSTTANTTTNSTTTVTDTTTHITVATTTTAPSEAATLATNLLAMAIFIIFLLH</sequence>
<evidence type="ECO:0000313" key="10">
    <source>
        <dbReference type="Proteomes" id="UP000749559"/>
    </source>
</evidence>
<evidence type="ECO:0000256" key="8">
    <source>
        <dbReference type="ARBA" id="ARBA00023022"/>
    </source>
</evidence>
<evidence type="ECO:0000256" key="4">
    <source>
        <dbReference type="ARBA" id="ARBA00022529"/>
    </source>
</evidence>
<keyword evidence="4" id="KW-0929">Antimicrobial</keyword>
<proteinExistence type="inferred from homology"/>
<dbReference type="EMBL" id="CAIIXF020000010">
    <property type="protein sequence ID" value="CAH1796573.1"/>
    <property type="molecule type" value="Genomic_DNA"/>
</dbReference>
<dbReference type="Pfam" id="PF02014">
    <property type="entry name" value="Reeler"/>
    <property type="match status" value="1"/>
</dbReference>
<evidence type="ECO:0000256" key="6">
    <source>
        <dbReference type="ARBA" id="ARBA00022729"/>
    </source>
</evidence>
<accession>A0A8J1TVB2</accession>
<dbReference type="GO" id="GO:0042742">
    <property type="term" value="P:defense response to bacterium"/>
    <property type="evidence" value="ECO:0007669"/>
    <property type="project" value="UniProtKB-KW"/>
</dbReference>
<name>A0A8J1TVB2_OWEFU</name>
<keyword evidence="3" id="KW-0964">Secreted</keyword>
<gene>
    <name evidence="9" type="ORF">OFUS_LOCUS20967</name>
</gene>